<name>A0ABS4DZZ2_9HYPH</name>
<reference evidence="4 5" key="1">
    <citation type="submission" date="2021-03" db="EMBL/GenBank/DDBJ databases">
        <title>Genomic Encyclopedia of Type Strains, Phase IV (KMG-IV): sequencing the most valuable type-strain genomes for metagenomic binning, comparative biology and taxonomic classification.</title>
        <authorList>
            <person name="Goeker M."/>
        </authorList>
    </citation>
    <scope>NUCLEOTIDE SEQUENCE [LARGE SCALE GENOMIC DNA]</scope>
    <source>
        <strain evidence="4 5">DSM 21600</strain>
    </source>
</reference>
<evidence type="ECO:0000313" key="4">
    <source>
        <dbReference type="EMBL" id="MBP1851253.1"/>
    </source>
</evidence>
<dbReference type="InterPro" id="IPR052158">
    <property type="entry name" value="INH-QAR"/>
</dbReference>
<keyword evidence="2" id="KW-0804">Transcription</keyword>
<dbReference type="Proteomes" id="UP000759443">
    <property type="component" value="Unassembled WGS sequence"/>
</dbReference>
<accession>A0ABS4DZZ2</accession>
<dbReference type="Pfam" id="PF01965">
    <property type="entry name" value="DJ-1_PfpI"/>
    <property type="match status" value="1"/>
</dbReference>
<proteinExistence type="predicted"/>
<dbReference type="Pfam" id="PF12833">
    <property type="entry name" value="HTH_18"/>
    <property type="match status" value="1"/>
</dbReference>
<dbReference type="PROSITE" id="PS01124">
    <property type="entry name" value="HTH_ARAC_FAMILY_2"/>
    <property type="match status" value="1"/>
</dbReference>
<dbReference type="InterPro" id="IPR002818">
    <property type="entry name" value="DJ-1/PfpI"/>
</dbReference>
<dbReference type="PANTHER" id="PTHR43130:SF3">
    <property type="entry name" value="HTH-TYPE TRANSCRIPTIONAL REGULATOR RV1931C"/>
    <property type="match status" value="1"/>
</dbReference>
<dbReference type="SUPFAM" id="SSF52317">
    <property type="entry name" value="Class I glutamine amidotransferase-like"/>
    <property type="match status" value="1"/>
</dbReference>
<keyword evidence="1" id="KW-0805">Transcription regulation</keyword>
<dbReference type="InterPro" id="IPR018060">
    <property type="entry name" value="HTH_AraC"/>
</dbReference>
<dbReference type="PANTHER" id="PTHR43130">
    <property type="entry name" value="ARAC-FAMILY TRANSCRIPTIONAL REGULATOR"/>
    <property type="match status" value="1"/>
</dbReference>
<evidence type="ECO:0000256" key="2">
    <source>
        <dbReference type="ARBA" id="ARBA00023163"/>
    </source>
</evidence>
<feature type="domain" description="HTH araC/xylS-type" evidence="3">
    <location>
        <begin position="231"/>
        <end position="329"/>
    </location>
</feature>
<dbReference type="RefSeq" id="WP_209945804.1">
    <property type="nucleotide sequence ID" value="NZ_JAGGJU010000007.1"/>
</dbReference>
<evidence type="ECO:0000313" key="5">
    <source>
        <dbReference type="Proteomes" id="UP000759443"/>
    </source>
</evidence>
<sequence>MTPVQTLAGPLVIPVFVVIPPRMLLIDLGGPVEVLRYANAAQKDIRFAYRYVAPKPQLDTSIGLQLTGLEPLPDTLPEGAYVLVPGSAGESLADPDVRRLRGEISAWLCAVVRPGITLVTICSGALLAAEAGLLDHHACTTHADCIADLRRLAPLARVEENRLFVEDGERLSSAGITTGTDLMLHLVSRLTSPATAVSVARTMVVYMRRSAADPQISPWLSGRNHIHPAIHRVQDAIIAMPSQDWSLERLAAIGHVSARHLSRLFREHTGMSVIDYINLMRVTLARDILGQSRLDMESVAERCGFASARHLRRVWGQHNAVPPSHYRSAGI</sequence>
<gene>
    <name evidence="4" type="ORF">J2Z17_002698</name>
</gene>
<evidence type="ECO:0000256" key="1">
    <source>
        <dbReference type="ARBA" id="ARBA00023015"/>
    </source>
</evidence>
<dbReference type="Gene3D" id="3.40.50.880">
    <property type="match status" value="1"/>
</dbReference>
<dbReference type="SUPFAM" id="SSF46689">
    <property type="entry name" value="Homeodomain-like"/>
    <property type="match status" value="2"/>
</dbReference>
<keyword evidence="5" id="KW-1185">Reference proteome</keyword>
<dbReference type="EMBL" id="JAGGJU010000007">
    <property type="protein sequence ID" value="MBP1851253.1"/>
    <property type="molecule type" value="Genomic_DNA"/>
</dbReference>
<dbReference type="InterPro" id="IPR009057">
    <property type="entry name" value="Homeodomain-like_sf"/>
</dbReference>
<evidence type="ECO:0000259" key="3">
    <source>
        <dbReference type="PROSITE" id="PS01124"/>
    </source>
</evidence>
<dbReference type="SMART" id="SM00342">
    <property type="entry name" value="HTH_ARAC"/>
    <property type="match status" value="1"/>
</dbReference>
<dbReference type="InterPro" id="IPR029062">
    <property type="entry name" value="Class_I_gatase-like"/>
</dbReference>
<dbReference type="Gene3D" id="1.10.10.60">
    <property type="entry name" value="Homeodomain-like"/>
    <property type="match status" value="2"/>
</dbReference>
<comment type="caution">
    <text evidence="4">The sequence shown here is derived from an EMBL/GenBank/DDBJ whole genome shotgun (WGS) entry which is preliminary data.</text>
</comment>
<organism evidence="4 5">
    <name type="scientific">Rhizobium halophytocola</name>
    <dbReference type="NCBI Taxonomy" id="735519"/>
    <lineage>
        <taxon>Bacteria</taxon>
        <taxon>Pseudomonadati</taxon>
        <taxon>Pseudomonadota</taxon>
        <taxon>Alphaproteobacteria</taxon>
        <taxon>Hyphomicrobiales</taxon>
        <taxon>Rhizobiaceae</taxon>
        <taxon>Rhizobium/Agrobacterium group</taxon>
        <taxon>Rhizobium</taxon>
    </lineage>
</organism>
<protein>
    <submittedName>
        <fullName evidence="4">Transcriptional regulator GlxA family with amidase domain</fullName>
    </submittedName>
</protein>